<gene>
    <name evidence="4" type="primary">yfkO</name>
    <name evidence="4" type="ORF">HMPREF9370_1917</name>
</gene>
<dbReference type="PANTHER" id="PTHR43673">
    <property type="entry name" value="NAD(P)H NITROREDUCTASE YDGI-RELATED"/>
    <property type="match status" value="1"/>
</dbReference>
<dbReference type="HOGENOM" id="CLU_070764_4_3_4"/>
<dbReference type="Proteomes" id="UP000005336">
    <property type="component" value="Unassembled WGS sequence"/>
</dbReference>
<dbReference type="EMBL" id="AGAZ01000063">
    <property type="protein sequence ID" value="EGZ44971.1"/>
    <property type="molecule type" value="Genomic_DNA"/>
</dbReference>
<dbReference type="SUPFAM" id="SSF55469">
    <property type="entry name" value="FMN-dependent nitroreductase-like"/>
    <property type="match status" value="1"/>
</dbReference>
<evidence type="ECO:0000259" key="3">
    <source>
        <dbReference type="Pfam" id="PF00881"/>
    </source>
</evidence>
<proteinExistence type="inferred from homology"/>
<feature type="domain" description="Nitroreductase" evidence="3">
    <location>
        <begin position="10"/>
        <end position="219"/>
    </location>
</feature>
<keyword evidence="2 4" id="KW-0560">Oxidoreductase</keyword>
<keyword evidence="5" id="KW-1185">Reference proteome</keyword>
<dbReference type="Pfam" id="PF00881">
    <property type="entry name" value="Nitroreductase"/>
    <property type="match status" value="1"/>
</dbReference>
<evidence type="ECO:0000256" key="1">
    <source>
        <dbReference type="ARBA" id="ARBA00007118"/>
    </source>
</evidence>
<comment type="similarity">
    <text evidence="1">Belongs to the nitroreductase family.</text>
</comment>
<dbReference type="CDD" id="cd02137">
    <property type="entry name" value="MhqN-like"/>
    <property type="match status" value="1"/>
</dbReference>
<dbReference type="EC" id="1.6.6.-" evidence="4"/>
<dbReference type="RefSeq" id="WP_009117058.1">
    <property type="nucleotide sequence ID" value="NZ_JH165159.1"/>
</dbReference>
<evidence type="ECO:0000256" key="2">
    <source>
        <dbReference type="ARBA" id="ARBA00023002"/>
    </source>
</evidence>
<accession>G4CS57</accession>
<dbReference type="InterPro" id="IPR029479">
    <property type="entry name" value="Nitroreductase"/>
</dbReference>
<reference evidence="4 5" key="1">
    <citation type="submission" date="2011-06" db="EMBL/GenBank/DDBJ databases">
        <authorList>
            <person name="Muzny D."/>
            <person name="Qin X."/>
            <person name="Deng J."/>
            <person name="Jiang H."/>
            <person name="Liu Y."/>
            <person name="Qu J."/>
            <person name="Song X.-Z."/>
            <person name="Zhang L."/>
            <person name="Thornton R."/>
            <person name="Coyle M."/>
            <person name="Francisco L."/>
            <person name="Jackson L."/>
            <person name="Javaid M."/>
            <person name="Korchina V."/>
            <person name="Kovar C."/>
            <person name="Mata R."/>
            <person name="Mathew T."/>
            <person name="Ngo R."/>
            <person name="Nguyen L."/>
            <person name="Nguyen N."/>
            <person name="Okwuonu G."/>
            <person name="Ongeri F."/>
            <person name="Pham C."/>
            <person name="Simmons D."/>
            <person name="Wilczek-Boney K."/>
            <person name="Hale W."/>
            <person name="Jakkamsetti A."/>
            <person name="Pham P."/>
            <person name="Ruth R."/>
            <person name="San Lucas F."/>
            <person name="Warren J."/>
            <person name="Zhang J."/>
            <person name="Zhao Z."/>
            <person name="Zhou C."/>
            <person name="Zhu D."/>
            <person name="Lee S."/>
            <person name="Bess C."/>
            <person name="Blankenburg K."/>
            <person name="Forbes L."/>
            <person name="Fu Q."/>
            <person name="Gubbala S."/>
            <person name="Hirani K."/>
            <person name="Jayaseelan J.C."/>
            <person name="Lara F."/>
            <person name="Munidasa M."/>
            <person name="Palculict T."/>
            <person name="Patil S."/>
            <person name="Pu L.-L."/>
            <person name="Saada N."/>
            <person name="Tang L."/>
            <person name="Weissenberger G."/>
            <person name="Zhu Y."/>
            <person name="Hemphill L."/>
            <person name="Shang Y."/>
            <person name="Youmans B."/>
            <person name="Ayvaz T."/>
            <person name="Ross M."/>
            <person name="Santibanez J."/>
            <person name="Aqrawi P."/>
            <person name="Gross S."/>
            <person name="Joshi V."/>
            <person name="Fowler G."/>
            <person name="Nazareth L."/>
            <person name="Reid J."/>
            <person name="Worley K."/>
            <person name="Petrosino J."/>
            <person name="Highlander S."/>
            <person name="Gibbs R."/>
        </authorList>
    </citation>
    <scope>NUCLEOTIDE SEQUENCE [LARGE SCALE GENOMIC DNA]</scope>
    <source>
        <strain evidence="4 5">9715</strain>
    </source>
</reference>
<dbReference type="InterPro" id="IPR000415">
    <property type="entry name" value="Nitroreductase-like"/>
</dbReference>
<evidence type="ECO:0000313" key="4">
    <source>
        <dbReference type="EMBL" id="EGZ44971.1"/>
    </source>
</evidence>
<organism evidence="4 5">
    <name type="scientific">Neisseria wadsworthii 9715</name>
    <dbReference type="NCBI Taxonomy" id="1030841"/>
    <lineage>
        <taxon>Bacteria</taxon>
        <taxon>Pseudomonadati</taxon>
        <taxon>Pseudomonadota</taxon>
        <taxon>Betaproteobacteria</taxon>
        <taxon>Neisseriales</taxon>
        <taxon>Neisseriaceae</taxon>
        <taxon>Neisseria</taxon>
    </lineage>
</organism>
<name>G4CS57_9NEIS</name>
<sequence length="243" mass="27833">MMMLADMLNHRRSVRHYDADKKLDSEKVRACLKLAQLAPSSSNMQLYEFYHITDPTTLKKLGVACLSQSAATTATQMVAFVTRQDLYRERAQTMLDFERGNLRRNSPPEKVPGRLKRWEGYYGKLMPFVYARFFGLLGALRKMIVYGIGLFRPIVMEVSEADMRVVVHKSCGLAAQTFMLAMAEQGYDTCPLEGLDSRMVKRILNLPRGTEVNMIVACGIRKEGKGIWGERFRLPFEDVYREI</sequence>
<dbReference type="STRING" id="1030841.HMPREF9370_1917"/>
<dbReference type="PATRIC" id="fig|1030841.3.peg.1908"/>
<dbReference type="GO" id="GO:0016491">
    <property type="term" value="F:oxidoreductase activity"/>
    <property type="evidence" value="ECO:0007669"/>
    <property type="project" value="UniProtKB-KW"/>
</dbReference>
<protein>
    <submittedName>
        <fullName evidence="4">NAD(P)H-flavin oxidoreductase</fullName>
        <ecNumber evidence="4">1.6.6.-</ecNumber>
    </submittedName>
</protein>
<comment type="caution">
    <text evidence="4">The sequence shown here is derived from an EMBL/GenBank/DDBJ whole genome shotgun (WGS) entry which is preliminary data.</text>
</comment>
<dbReference type="PANTHER" id="PTHR43673:SF10">
    <property type="entry name" value="NADH DEHYDROGENASE_NAD(P)H NITROREDUCTASE XCC3605-RELATED"/>
    <property type="match status" value="1"/>
</dbReference>
<dbReference type="Gene3D" id="3.40.109.10">
    <property type="entry name" value="NADH Oxidase"/>
    <property type="match status" value="1"/>
</dbReference>
<dbReference type="AlphaFoldDB" id="G4CS57"/>
<evidence type="ECO:0000313" key="5">
    <source>
        <dbReference type="Proteomes" id="UP000005336"/>
    </source>
</evidence>